<dbReference type="Proteomes" id="UP000249757">
    <property type="component" value="Unassembled WGS sequence"/>
</dbReference>
<reference evidence="4" key="3">
    <citation type="journal article" date="2022" name="bioRxiv">
        <title>A global pangenome for the wheat fungal pathogen Pyrenophora tritici-repentis and prediction of effector protein structural homology.</title>
        <authorList>
            <person name="Moolhuijzen P."/>
            <person name="See P.T."/>
            <person name="Shi G."/>
            <person name="Powell H.R."/>
            <person name="Cockram J."/>
            <person name="Jorgensen L.N."/>
            <person name="Benslimane H."/>
            <person name="Strelkov S.E."/>
            <person name="Turner J."/>
            <person name="Liu Z."/>
            <person name="Moffat C.S."/>
        </authorList>
    </citation>
    <scope>NUCLEOTIDE SEQUENCE</scope>
    <source>
        <strain evidence="4">86-124</strain>
    </source>
</reference>
<accession>A0A2W1CVV8</accession>
<dbReference type="Proteomes" id="UP000245464">
    <property type="component" value="Chromosome 3"/>
</dbReference>
<comment type="caution">
    <text evidence="3">The sequence shown here is derived from an EMBL/GenBank/DDBJ whole genome shotgun (WGS) entry which is preliminary data.</text>
</comment>
<sequence>MSASKAPAVPQVIDETAASPLAPMSGAAPRSFSRPATANNQTYPTPHDATNPAPGAPTTATMPAPNATAPQATTTEERLTYNDHLNASDRNWKFKLGLQAILLITSIIGIGCFTWIITTRPLDSYYSSESYWSIFPSLITWSVSILWVLTCILVFLLCKRPVHPGLRVAIDLILWLSFIITAMFALLALRSTLDWGVYGGPDGWMYDYSSGSNGGGDYVLAANNTWVWQQDTSYITAPRDCTGSQSLYTDLHFANCEQQDAYVNRLWAEKPTRANVLLTGVVCQFFGLVLHFALFVWACVDTHQRRRGRVGRDAEKLAAGIVQKMIENGAVVPPPGAGRGQAVYVQQGGGMMQQQQQFGGQQFGGQQPQMGMMSGQYQMPVAMRHPGMEGAGVGAVGMGNEKSGGMRYA</sequence>
<dbReference type="OrthoDB" id="5279542at2759"/>
<evidence type="ECO:0000313" key="6">
    <source>
        <dbReference type="Proteomes" id="UP000249757"/>
    </source>
</evidence>
<evidence type="ECO:0000313" key="3">
    <source>
        <dbReference type="EMBL" id="KAF7573810.1"/>
    </source>
</evidence>
<reference evidence="3" key="1">
    <citation type="journal article" date="2018" name="BMC Genomics">
        <title>Comparative genomics of the wheat fungal pathogen Pyrenophora tritici-repentis reveals chromosomal variations and genome plasticity.</title>
        <authorList>
            <person name="Moolhuijzen P."/>
            <person name="See P.T."/>
            <person name="Hane J.K."/>
            <person name="Shi G."/>
            <person name="Liu Z."/>
            <person name="Oliver R.P."/>
            <person name="Moffat C.S."/>
        </authorList>
    </citation>
    <scope>NUCLEOTIDE SEQUENCE [LARGE SCALE GENOMIC DNA]</scope>
    <source>
        <strain evidence="3">M4</strain>
    </source>
</reference>
<feature type="region of interest" description="Disordered" evidence="1">
    <location>
        <begin position="16"/>
        <end position="74"/>
    </location>
</feature>
<feature type="compositionally biased region" description="Low complexity" evidence="1">
    <location>
        <begin position="49"/>
        <end position="74"/>
    </location>
</feature>
<evidence type="ECO:0000313" key="4">
    <source>
        <dbReference type="EMBL" id="KAI1515920.1"/>
    </source>
</evidence>
<keyword evidence="2" id="KW-1133">Transmembrane helix</keyword>
<evidence type="ECO:0000256" key="2">
    <source>
        <dbReference type="SAM" id="Phobius"/>
    </source>
</evidence>
<dbReference type="AlphaFoldDB" id="A0A2W1CVV8"/>
<feature type="transmembrane region" description="Helical" evidence="2">
    <location>
        <begin position="276"/>
        <end position="300"/>
    </location>
</feature>
<dbReference type="EMBL" id="NRDI02000005">
    <property type="protein sequence ID" value="KAI1515920.1"/>
    <property type="molecule type" value="Genomic_DNA"/>
</dbReference>
<protein>
    <submittedName>
        <fullName evidence="3">Atrophin-1 multi-domain protein</fullName>
    </submittedName>
</protein>
<evidence type="ECO:0000256" key="1">
    <source>
        <dbReference type="SAM" id="MobiDB-lite"/>
    </source>
</evidence>
<keyword evidence="2" id="KW-0472">Membrane</keyword>
<feature type="transmembrane region" description="Helical" evidence="2">
    <location>
        <begin position="96"/>
        <end position="118"/>
    </location>
</feature>
<feature type="transmembrane region" description="Helical" evidence="2">
    <location>
        <begin position="138"/>
        <end position="157"/>
    </location>
</feature>
<gene>
    <name evidence="4" type="ORF">Ptr86124_004457</name>
    <name evidence="3" type="ORF">PtrM4_087150</name>
</gene>
<feature type="transmembrane region" description="Helical" evidence="2">
    <location>
        <begin position="169"/>
        <end position="189"/>
    </location>
</feature>
<dbReference type="OMA" id="AANNTWV"/>
<dbReference type="EMBL" id="NQIK02000003">
    <property type="protein sequence ID" value="KAF7573810.1"/>
    <property type="molecule type" value="Genomic_DNA"/>
</dbReference>
<reference evidence="4" key="2">
    <citation type="submission" date="2021-05" db="EMBL/GenBank/DDBJ databases">
        <authorList>
            <person name="Moolhuijzen P.M."/>
            <person name="Moffat C.S."/>
        </authorList>
    </citation>
    <scope>NUCLEOTIDE SEQUENCE</scope>
    <source>
        <strain evidence="4">86-124</strain>
    </source>
</reference>
<reference evidence="6" key="4">
    <citation type="journal article" date="2022" name="Microb. Genom.">
        <title>A global pangenome for the wheat fungal pathogen Pyrenophora tritici-repentis and prediction of effector protein structural homology.</title>
        <authorList>
            <person name="Moolhuijzen P.M."/>
            <person name="See P.T."/>
            <person name="Shi G."/>
            <person name="Powell H.R."/>
            <person name="Cockram J."/>
            <person name="Jorgensen L.N."/>
            <person name="Benslimane H."/>
            <person name="Strelkov S.E."/>
            <person name="Turner J."/>
            <person name="Liu Z."/>
            <person name="Moffat C.S."/>
        </authorList>
    </citation>
    <scope>NUCLEOTIDE SEQUENCE [LARGE SCALE GENOMIC DNA]</scope>
</reference>
<keyword evidence="2" id="KW-0812">Transmembrane</keyword>
<evidence type="ECO:0000313" key="5">
    <source>
        <dbReference type="Proteomes" id="UP000245464"/>
    </source>
</evidence>
<keyword evidence="6" id="KW-1185">Reference proteome</keyword>
<name>A0A2W1CVV8_9PLEO</name>
<organism evidence="3 5">
    <name type="scientific">Pyrenophora tritici-repentis</name>
    <dbReference type="NCBI Taxonomy" id="45151"/>
    <lineage>
        <taxon>Eukaryota</taxon>
        <taxon>Fungi</taxon>
        <taxon>Dikarya</taxon>
        <taxon>Ascomycota</taxon>
        <taxon>Pezizomycotina</taxon>
        <taxon>Dothideomycetes</taxon>
        <taxon>Pleosporomycetidae</taxon>
        <taxon>Pleosporales</taxon>
        <taxon>Pleosporineae</taxon>
        <taxon>Pleosporaceae</taxon>
        <taxon>Pyrenophora</taxon>
    </lineage>
</organism>
<feature type="compositionally biased region" description="Polar residues" evidence="1">
    <location>
        <begin position="34"/>
        <end position="44"/>
    </location>
</feature>
<proteinExistence type="predicted"/>